<proteinExistence type="predicted"/>
<comment type="caution">
    <text evidence="1">The sequence shown here is derived from an EMBL/GenBank/DDBJ whole genome shotgun (WGS) entry which is preliminary data.</text>
</comment>
<name>A0A813EKB9_POLGL</name>
<organism evidence="1 2">
    <name type="scientific">Polarella glacialis</name>
    <name type="common">Dinoflagellate</name>
    <dbReference type="NCBI Taxonomy" id="89957"/>
    <lineage>
        <taxon>Eukaryota</taxon>
        <taxon>Sar</taxon>
        <taxon>Alveolata</taxon>
        <taxon>Dinophyceae</taxon>
        <taxon>Suessiales</taxon>
        <taxon>Suessiaceae</taxon>
        <taxon>Polarella</taxon>
    </lineage>
</organism>
<reference evidence="1" key="1">
    <citation type="submission" date="2021-02" db="EMBL/GenBank/DDBJ databases">
        <authorList>
            <person name="Dougan E. K."/>
            <person name="Rhodes N."/>
            <person name="Thang M."/>
            <person name="Chan C."/>
        </authorList>
    </citation>
    <scope>NUCLEOTIDE SEQUENCE</scope>
</reference>
<accession>A0A813EKB9</accession>
<dbReference type="OrthoDB" id="10667579at2759"/>
<feature type="non-terminal residue" evidence="1">
    <location>
        <position position="1"/>
    </location>
</feature>
<protein>
    <submittedName>
        <fullName evidence="1">Uncharacterized protein</fullName>
    </submittedName>
</protein>
<dbReference type="Proteomes" id="UP000654075">
    <property type="component" value="Unassembled WGS sequence"/>
</dbReference>
<dbReference type="AlphaFoldDB" id="A0A813EKB9"/>
<evidence type="ECO:0000313" key="1">
    <source>
        <dbReference type="EMBL" id="CAE8599878.1"/>
    </source>
</evidence>
<feature type="non-terminal residue" evidence="1">
    <location>
        <position position="189"/>
    </location>
</feature>
<evidence type="ECO:0000313" key="2">
    <source>
        <dbReference type="Proteomes" id="UP000654075"/>
    </source>
</evidence>
<gene>
    <name evidence="1" type="ORF">PGLA1383_LOCUS18219</name>
</gene>
<keyword evidence="2" id="KW-1185">Reference proteome</keyword>
<sequence>GFHRALASSLLVLMASKDLRVGSDAFCLITRILKSFGCDNLFFKFAKEQLCDLSQDPEMWLRVEVEAQEAALGQEDEENAGGHIGWTHRQQLAATRFHARLASENADASPSHKDDQAAEYGRSFKLEAVHTLRLSLVVVLAQRNPQLCDELVANGLTETLLMCLLDVAHPMRQAAALTELHRVQLLSPK</sequence>
<dbReference type="EMBL" id="CAJNNV010011574">
    <property type="protein sequence ID" value="CAE8599878.1"/>
    <property type="molecule type" value="Genomic_DNA"/>
</dbReference>